<dbReference type="AlphaFoldDB" id="A0A7I7P6Z9"/>
<gene>
    <name evidence="1" type="ORF">MSEO_51600</name>
</gene>
<dbReference type="KEGG" id="mseo:MSEO_51600"/>
<evidence type="ECO:0000313" key="2">
    <source>
        <dbReference type="Proteomes" id="UP000466632"/>
    </source>
</evidence>
<dbReference type="Proteomes" id="UP000466632">
    <property type="component" value="Chromosome"/>
</dbReference>
<keyword evidence="2" id="KW-1185">Reference proteome</keyword>
<protein>
    <submittedName>
        <fullName evidence="1">Uncharacterized protein</fullName>
    </submittedName>
</protein>
<proteinExistence type="predicted"/>
<accession>A0A7I7P6Z9</accession>
<sequence length="98" mass="10434">METKRSFNRTRPGVKKSAGKARAGTILAAGALAFAGLMTTGVVVSHADTIQTEGNYPTREACQNAGPGVKATTPGTWNNFWCIPDRNINGNWKLVLSN</sequence>
<reference evidence="1 2" key="1">
    <citation type="journal article" date="2019" name="Emerg. Microbes Infect.">
        <title>Comprehensive subspecies identification of 175 nontuberculous mycobacteria species based on 7547 genomic profiles.</title>
        <authorList>
            <person name="Matsumoto Y."/>
            <person name="Kinjo T."/>
            <person name="Motooka D."/>
            <person name="Nabeya D."/>
            <person name="Jung N."/>
            <person name="Uechi K."/>
            <person name="Horii T."/>
            <person name="Iida T."/>
            <person name="Fujita J."/>
            <person name="Nakamura S."/>
        </authorList>
    </citation>
    <scope>NUCLEOTIDE SEQUENCE [LARGE SCALE GENOMIC DNA]</scope>
    <source>
        <strain evidence="1 2">JCM 16018</strain>
    </source>
</reference>
<evidence type="ECO:0000313" key="1">
    <source>
        <dbReference type="EMBL" id="BBY04661.1"/>
    </source>
</evidence>
<organism evidence="1 2">
    <name type="scientific">Mycobacterium seoulense</name>
    <dbReference type="NCBI Taxonomy" id="386911"/>
    <lineage>
        <taxon>Bacteria</taxon>
        <taxon>Bacillati</taxon>
        <taxon>Actinomycetota</taxon>
        <taxon>Actinomycetes</taxon>
        <taxon>Mycobacteriales</taxon>
        <taxon>Mycobacteriaceae</taxon>
        <taxon>Mycobacterium</taxon>
    </lineage>
</organism>
<name>A0A7I7P6Z9_9MYCO</name>
<dbReference type="EMBL" id="AP022582">
    <property type="protein sequence ID" value="BBY04661.1"/>
    <property type="molecule type" value="Genomic_DNA"/>
</dbReference>
<dbReference type="RefSeq" id="WP_232075185.1">
    <property type="nucleotide sequence ID" value="NZ_AP022582.1"/>
</dbReference>